<organism evidence="10 11">
    <name type="scientific">Stichopus japonicus</name>
    <name type="common">Sea cucumber</name>
    <dbReference type="NCBI Taxonomy" id="307972"/>
    <lineage>
        <taxon>Eukaryota</taxon>
        <taxon>Metazoa</taxon>
        <taxon>Echinodermata</taxon>
        <taxon>Eleutherozoa</taxon>
        <taxon>Echinozoa</taxon>
        <taxon>Holothuroidea</taxon>
        <taxon>Aspidochirotacea</taxon>
        <taxon>Aspidochirotida</taxon>
        <taxon>Stichopodidae</taxon>
        <taxon>Apostichopus</taxon>
    </lineage>
</organism>
<dbReference type="NCBIfam" id="TIGR01123">
    <property type="entry name" value="ilvE_II"/>
    <property type="match status" value="1"/>
</dbReference>
<dbReference type="InterPro" id="IPR036038">
    <property type="entry name" value="Aminotransferase-like"/>
</dbReference>
<evidence type="ECO:0000256" key="5">
    <source>
        <dbReference type="ARBA" id="ARBA00022605"/>
    </source>
</evidence>
<comment type="caution">
    <text evidence="10">The sequence shown here is derived from an EMBL/GenBank/DDBJ whole genome shotgun (WGS) entry which is preliminary data.</text>
</comment>
<keyword evidence="8" id="KW-0100">Branched-chain amino acid biosynthesis</keyword>
<dbReference type="Proteomes" id="UP000230750">
    <property type="component" value="Unassembled WGS sequence"/>
</dbReference>
<evidence type="ECO:0000256" key="6">
    <source>
        <dbReference type="ARBA" id="ARBA00022679"/>
    </source>
</evidence>
<dbReference type="Gene3D" id="3.20.10.10">
    <property type="entry name" value="D-amino Acid Aminotransferase, subunit A, domain 2"/>
    <property type="match status" value="1"/>
</dbReference>
<evidence type="ECO:0000256" key="7">
    <source>
        <dbReference type="ARBA" id="ARBA00022898"/>
    </source>
</evidence>
<dbReference type="AlphaFoldDB" id="A0A2G8JSW1"/>
<proteinExistence type="inferred from homology"/>
<dbReference type="GO" id="GO:0009098">
    <property type="term" value="P:L-leucine biosynthetic process"/>
    <property type="evidence" value="ECO:0007669"/>
    <property type="project" value="TreeGrafter"/>
</dbReference>
<keyword evidence="5" id="KW-0028">Amino-acid biosynthesis</keyword>
<dbReference type="PANTHER" id="PTHR11825">
    <property type="entry name" value="SUBGROUP IIII AMINOTRANSFERASE"/>
    <property type="match status" value="1"/>
</dbReference>
<evidence type="ECO:0000313" key="10">
    <source>
        <dbReference type="EMBL" id="PIK38823.1"/>
    </source>
</evidence>
<evidence type="ECO:0000256" key="2">
    <source>
        <dbReference type="ARBA" id="ARBA00009320"/>
    </source>
</evidence>
<dbReference type="EC" id="2.6.1.42" evidence="3"/>
<evidence type="ECO:0000256" key="3">
    <source>
        <dbReference type="ARBA" id="ARBA00013053"/>
    </source>
</evidence>
<evidence type="ECO:0000313" key="11">
    <source>
        <dbReference type="Proteomes" id="UP000230750"/>
    </source>
</evidence>
<accession>A0A2G8JSW1</accession>
<dbReference type="GO" id="GO:0004084">
    <property type="term" value="F:branched-chain-amino-acid transaminase activity"/>
    <property type="evidence" value="ECO:0007669"/>
    <property type="project" value="UniProtKB-EC"/>
</dbReference>
<name>A0A2G8JSW1_STIJA</name>
<sequence>MAERMSKQNFLVTSSQFQRCRLPGLRSYASATSTFKYTDLQVQKSTSLKEKPDPDTLVFGRSFTDHMLTIEWSSENGWESPKISPFENLSLHPASTVFHYAVELYEGMKAYRGEDHIVRVFRPYENMKRMLNTAERATLPLFNGAELVQCIAHLVNLDSDWVPHSTTSSLYVRPTFIGTEPSLGVNNPSKALLFVILCPVGPYFKTGTFSPVSLYADTVNVRAWKGGVGNFKLGSNYGPTIYPQKDAEKKGCQQILWLYGDEHHVTEVGTMNIFILWENENGEQELVSPPLDGTILPGITRKSLLQLAERWGEFKVSEHPVTMPQLASALRQNKVQEMFGAGTACVVCPVGSILYKGETLEVPTMSNGGKLCTRFYQTLMDIQV</sequence>
<dbReference type="NCBIfam" id="NF009897">
    <property type="entry name" value="PRK13357.1"/>
    <property type="match status" value="1"/>
</dbReference>
<dbReference type="InterPro" id="IPR001544">
    <property type="entry name" value="Aminotrans_IV"/>
</dbReference>
<protein>
    <recommendedName>
        <fullName evidence="3">branched-chain-amino-acid transaminase</fullName>
        <ecNumber evidence="3">2.6.1.42</ecNumber>
    </recommendedName>
</protein>
<dbReference type="FunFam" id="3.20.10.10:FF:000004">
    <property type="entry name" value="Branched-chain-amino-acid aminotransferase"/>
    <property type="match status" value="1"/>
</dbReference>
<dbReference type="Gene3D" id="3.30.470.10">
    <property type="match status" value="1"/>
</dbReference>
<dbReference type="OrthoDB" id="1732691at2759"/>
<keyword evidence="4 10" id="KW-0032">Aminotransferase</keyword>
<feature type="modified residue" description="N6-(pyridoxal phosphate)lysine" evidence="9">
    <location>
        <position position="232"/>
    </location>
</feature>
<dbReference type="InterPro" id="IPR043131">
    <property type="entry name" value="BCAT-like_N"/>
</dbReference>
<dbReference type="Pfam" id="PF01063">
    <property type="entry name" value="Aminotran_4"/>
    <property type="match status" value="1"/>
</dbReference>
<dbReference type="PIRSF" id="PIRSF006468">
    <property type="entry name" value="BCAT1"/>
    <property type="match status" value="1"/>
</dbReference>
<dbReference type="SUPFAM" id="SSF56752">
    <property type="entry name" value="D-aminoacid aminotransferase-like PLP-dependent enzymes"/>
    <property type="match status" value="1"/>
</dbReference>
<reference evidence="10 11" key="1">
    <citation type="journal article" date="2017" name="PLoS Biol.">
        <title>The sea cucumber genome provides insights into morphological evolution and visceral regeneration.</title>
        <authorList>
            <person name="Zhang X."/>
            <person name="Sun L."/>
            <person name="Yuan J."/>
            <person name="Sun Y."/>
            <person name="Gao Y."/>
            <person name="Zhang L."/>
            <person name="Li S."/>
            <person name="Dai H."/>
            <person name="Hamel J.F."/>
            <person name="Liu C."/>
            <person name="Yu Y."/>
            <person name="Liu S."/>
            <person name="Lin W."/>
            <person name="Guo K."/>
            <person name="Jin S."/>
            <person name="Xu P."/>
            <person name="Storey K.B."/>
            <person name="Huan P."/>
            <person name="Zhang T."/>
            <person name="Zhou Y."/>
            <person name="Zhang J."/>
            <person name="Lin C."/>
            <person name="Li X."/>
            <person name="Xing L."/>
            <person name="Huo D."/>
            <person name="Sun M."/>
            <person name="Wang L."/>
            <person name="Mercier A."/>
            <person name="Li F."/>
            <person name="Yang H."/>
            <person name="Xiang J."/>
        </authorList>
    </citation>
    <scope>NUCLEOTIDE SEQUENCE [LARGE SCALE GENOMIC DNA]</scope>
    <source>
        <strain evidence="10">Shaxun</strain>
        <tissue evidence="10">Muscle</tissue>
    </source>
</reference>
<keyword evidence="11" id="KW-1185">Reference proteome</keyword>
<dbReference type="FunFam" id="3.30.470.10:FF:000002">
    <property type="entry name" value="Branched-chain-amino-acid aminotransferase"/>
    <property type="match status" value="1"/>
</dbReference>
<evidence type="ECO:0000256" key="1">
    <source>
        <dbReference type="ARBA" id="ARBA00001933"/>
    </source>
</evidence>
<dbReference type="GO" id="GO:0009099">
    <property type="term" value="P:L-valine biosynthetic process"/>
    <property type="evidence" value="ECO:0007669"/>
    <property type="project" value="TreeGrafter"/>
</dbReference>
<gene>
    <name evidence="10" type="ORF">BSL78_24343</name>
</gene>
<keyword evidence="7" id="KW-0663">Pyridoxal phosphate</keyword>
<dbReference type="EMBL" id="MRZV01001310">
    <property type="protein sequence ID" value="PIK38823.1"/>
    <property type="molecule type" value="Genomic_DNA"/>
</dbReference>
<dbReference type="InterPro" id="IPR043132">
    <property type="entry name" value="BCAT-like_C"/>
</dbReference>
<comment type="cofactor">
    <cofactor evidence="1">
        <name>pyridoxal 5'-phosphate</name>
        <dbReference type="ChEBI" id="CHEBI:597326"/>
    </cofactor>
</comment>
<dbReference type="InterPro" id="IPR005786">
    <property type="entry name" value="B_amino_transII"/>
</dbReference>
<dbReference type="STRING" id="307972.A0A2G8JSW1"/>
<keyword evidence="6 10" id="KW-0808">Transferase</keyword>
<dbReference type="GO" id="GO:0005739">
    <property type="term" value="C:mitochondrion"/>
    <property type="evidence" value="ECO:0007669"/>
    <property type="project" value="TreeGrafter"/>
</dbReference>
<comment type="similarity">
    <text evidence="2">Belongs to the class-IV pyridoxal-phosphate-dependent aminotransferase family.</text>
</comment>
<evidence type="ECO:0000256" key="4">
    <source>
        <dbReference type="ARBA" id="ARBA00022576"/>
    </source>
</evidence>
<dbReference type="PANTHER" id="PTHR11825:SF44">
    <property type="entry name" value="BRANCHED-CHAIN-AMINO-ACID AMINOTRANSFERASE"/>
    <property type="match status" value="1"/>
</dbReference>
<dbReference type="CDD" id="cd01557">
    <property type="entry name" value="BCAT_beta_family"/>
    <property type="match status" value="1"/>
</dbReference>
<dbReference type="InterPro" id="IPR033939">
    <property type="entry name" value="BCAT_family"/>
</dbReference>
<evidence type="ECO:0000256" key="9">
    <source>
        <dbReference type="PIRSR" id="PIRSR006468-1"/>
    </source>
</evidence>
<evidence type="ECO:0000256" key="8">
    <source>
        <dbReference type="ARBA" id="ARBA00023304"/>
    </source>
</evidence>